<dbReference type="AlphaFoldDB" id="A0A0E0LI84"/>
<dbReference type="InterPro" id="IPR041118">
    <property type="entry name" value="Rx_N"/>
</dbReference>
<organism evidence="11">
    <name type="scientific">Oryza punctata</name>
    <name type="common">Red rice</name>
    <dbReference type="NCBI Taxonomy" id="4537"/>
    <lineage>
        <taxon>Eukaryota</taxon>
        <taxon>Viridiplantae</taxon>
        <taxon>Streptophyta</taxon>
        <taxon>Embryophyta</taxon>
        <taxon>Tracheophyta</taxon>
        <taxon>Spermatophyta</taxon>
        <taxon>Magnoliopsida</taxon>
        <taxon>Liliopsida</taxon>
        <taxon>Poales</taxon>
        <taxon>Poaceae</taxon>
        <taxon>BOP clade</taxon>
        <taxon>Oryzoideae</taxon>
        <taxon>Oryzeae</taxon>
        <taxon>Oryzinae</taxon>
        <taxon>Oryza</taxon>
    </lineage>
</organism>
<dbReference type="InterPro" id="IPR042197">
    <property type="entry name" value="Apaf_helical"/>
</dbReference>
<dbReference type="Gene3D" id="1.20.5.4130">
    <property type="match status" value="1"/>
</dbReference>
<dbReference type="InterPro" id="IPR055414">
    <property type="entry name" value="LRR_R13L4/SHOC2-like"/>
</dbReference>
<feature type="domain" description="Disease resistance protein winged helix" evidence="9">
    <location>
        <begin position="445"/>
        <end position="516"/>
    </location>
</feature>
<dbReference type="Gene3D" id="3.40.50.300">
    <property type="entry name" value="P-loop containing nucleotide triphosphate hydrolases"/>
    <property type="match status" value="1"/>
</dbReference>
<dbReference type="OMA" id="ESVEMWI"/>
<dbReference type="PANTHER" id="PTHR23155">
    <property type="entry name" value="DISEASE RESISTANCE PROTEIN RP"/>
    <property type="match status" value="1"/>
</dbReference>
<dbReference type="GO" id="GO:0043531">
    <property type="term" value="F:ADP binding"/>
    <property type="evidence" value="ECO:0007669"/>
    <property type="project" value="InterPro"/>
</dbReference>
<dbReference type="Pfam" id="PF23598">
    <property type="entry name" value="LRR_14"/>
    <property type="match status" value="1"/>
</dbReference>
<protein>
    <recommendedName>
        <fullName evidence="13">AAA+ ATPase domain-containing protein</fullName>
    </recommendedName>
</protein>
<evidence type="ECO:0000256" key="2">
    <source>
        <dbReference type="ARBA" id="ARBA00022614"/>
    </source>
</evidence>
<dbReference type="GO" id="GO:0002758">
    <property type="term" value="P:innate immune response-activating signaling pathway"/>
    <property type="evidence" value="ECO:0007669"/>
    <property type="project" value="UniProtKB-ARBA"/>
</dbReference>
<keyword evidence="2" id="KW-0433">Leucine-rich repeat</keyword>
<dbReference type="CDD" id="cd14798">
    <property type="entry name" value="RX-CC_like"/>
    <property type="match status" value="1"/>
</dbReference>
<evidence type="ECO:0008006" key="13">
    <source>
        <dbReference type="Google" id="ProtNLM"/>
    </source>
</evidence>
<evidence type="ECO:0000256" key="5">
    <source>
        <dbReference type="ARBA" id="ARBA00022821"/>
    </source>
</evidence>
<keyword evidence="6" id="KW-0175">Coiled coil</keyword>
<keyword evidence="3" id="KW-0677">Repeat</keyword>
<dbReference type="PRINTS" id="PR00364">
    <property type="entry name" value="DISEASERSIST"/>
</dbReference>
<dbReference type="PANTHER" id="PTHR23155:SF1005">
    <property type="entry name" value="OS07G0197300 PROTEIN"/>
    <property type="match status" value="1"/>
</dbReference>
<dbReference type="GO" id="GO:0009626">
    <property type="term" value="P:plant-type hypersensitive response"/>
    <property type="evidence" value="ECO:0007669"/>
    <property type="project" value="UniProtKB-ARBA"/>
</dbReference>
<dbReference type="InterPro" id="IPR036388">
    <property type="entry name" value="WH-like_DNA-bd_sf"/>
</dbReference>
<evidence type="ECO:0000256" key="1">
    <source>
        <dbReference type="ARBA" id="ARBA00008894"/>
    </source>
</evidence>
<keyword evidence="12" id="KW-1185">Reference proteome</keyword>
<evidence type="ECO:0000313" key="12">
    <source>
        <dbReference type="Proteomes" id="UP000026962"/>
    </source>
</evidence>
<dbReference type="GO" id="GO:0042742">
    <property type="term" value="P:defense response to bacterium"/>
    <property type="evidence" value="ECO:0007669"/>
    <property type="project" value="UniProtKB-ARBA"/>
</dbReference>
<evidence type="ECO:0000313" key="11">
    <source>
        <dbReference type="EnsemblPlants" id="OPUNC07G06180.1"/>
    </source>
</evidence>
<dbReference type="Pfam" id="PF00931">
    <property type="entry name" value="NB-ARC"/>
    <property type="match status" value="1"/>
</dbReference>
<accession>A0A0E0LI84</accession>
<sequence length="929" mass="105603">MESAVASHADGLVTRLGQLVIEEFRLLSGVRGKVDHLKDEVAIMNAVEEGAVDHFVREWMKQVRELAYDAEDCIDLFLLRIGYAPPRASAPKRTWRRLVTIGPRRRLAADIEKLLARALAISERRVRYDVDGQALPRSVWFVPASTFPSTALSKLVGIEDQVQHFSGLVKSEMLTCDNQPDVGLKVFCIVGFAGLGKTTLAMEVCRSLEEEFHCQANVSVSQAFDAGKDLSGLLKRMLHQLVRVRRDGERGLQEEQPLANVDGCTVDELEMKLRMHLQNKRYLIVIDDVWTISSWEAIVTRLPNNNCSSRIIVTTRMEHVAKACSAASPREDYIHRIKALGPEDAKELFVNRVFGPQENFPEHLAEIMDKILARCSGLPLAIISIASLLASYTSPVNIDMWTRVCNSTGSLMENNPTLEGMRQIISLSYNHLPPHLKACMMYLSIFPEDHEIAKDRLVKRWIVEGLVAETQGLTLVEVSEAYFDELLSRNMIMTASQSLDGKTERCRVHDMMLEVIVSKALQSNFVSLVGGQYRCTPSSNVRRLSIQSDDLGSGIDNADLRHVRSLTTFRPQGHRKLLDRLAEFTLLRVLDLQSCKALQNKHMKHVSRLFLLRFLCLNDTDITELPSQINKLQHLQTLWLYGTMLDMVPESLVDLEKLEGLGFSNREDWRKLLRLPRHISKMKAIEELTRFELRNDDAQLAKEIGDLLQLRVLGVVLNCFNADRELLTELAESIGRCSLYFLKAEDMRPDANNMNFLLDLPSPPKLLRYLCIGGTIDRIPGWVQSLTHLVHVEFWWINLTSDEIYGALYKLPSLTKISLDRMCCSEDALVARTDFRFPLLKVLSFVPDEGTPRVVRFEEGAMPKLETLVVYFHAEKRCLDGVEHLTSLKDVRVRGFRDNHEMGTAVSQLKEENARRDRSNQFKVIVEYE</sequence>
<dbReference type="InterPro" id="IPR044974">
    <property type="entry name" value="Disease_R_plants"/>
</dbReference>
<dbReference type="STRING" id="4537.A0A0E0LI84"/>
<dbReference type="InterPro" id="IPR032675">
    <property type="entry name" value="LRR_dom_sf"/>
</dbReference>
<feature type="domain" description="Disease resistance N-terminal" evidence="8">
    <location>
        <begin position="12"/>
        <end position="83"/>
    </location>
</feature>
<dbReference type="EnsemblPlants" id="OPUNC07G06180.1">
    <property type="protein sequence ID" value="OPUNC07G06180.1"/>
    <property type="gene ID" value="OPUNC07G06180"/>
</dbReference>
<dbReference type="Gene3D" id="1.10.8.430">
    <property type="entry name" value="Helical domain of apoptotic protease-activating factors"/>
    <property type="match status" value="1"/>
</dbReference>
<dbReference type="SUPFAM" id="SSF52058">
    <property type="entry name" value="L domain-like"/>
    <property type="match status" value="1"/>
</dbReference>
<dbReference type="Gramene" id="OPUNC07G06180.1">
    <property type="protein sequence ID" value="OPUNC07G06180.1"/>
    <property type="gene ID" value="OPUNC07G06180"/>
</dbReference>
<evidence type="ECO:0000259" key="9">
    <source>
        <dbReference type="Pfam" id="PF23559"/>
    </source>
</evidence>
<evidence type="ECO:0000259" key="7">
    <source>
        <dbReference type="Pfam" id="PF00931"/>
    </source>
</evidence>
<reference evidence="11" key="1">
    <citation type="submission" date="2015-04" db="UniProtKB">
        <authorList>
            <consortium name="EnsemblPlants"/>
        </authorList>
    </citation>
    <scope>IDENTIFICATION</scope>
</reference>
<comment type="similarity">
    <text evidence="1">Belongs to the disease resistance NB-LRR family.</text>
</comment>
<evidence type="ECO:0000259" key="10">
    <source>
        <dbReference type="Pfam" id="PF23598"/>
    </source>
</evidence>
<evidence type="ECO:0000256" key="4">
    <source>
        <dbReference type="ARBA" id="ARBA00022741"/>
    </source>
</evidence>
<dbReference type="InterPro" id="IPR027417">
    <property type="entry name" value="P-loop_NTPase"/>
</dbReference>
<dbReference type="Proteomes" id="UP000026962">
    <property type="component" value="Chromosome 7"/>
</dbReference>
<feature type="domain" description="NB-ARC" evidence="7">
    <location>
        <begin position="183"/>
        <end position="354"/>
    </location>
</feature>
<evidence type="ECO:0000259" key="8">
    <source>
        <dbReference type="Pfam" id="PF18052"/>
    </source>
</evidence>
<evidence type="ECO:0000256" key="6">
    <source>
        <dbReference type="ARBA" id="ARBA00023054"/>
    </source>
</evidence>
<dbReference type="InterPro" id="IPR058922">
    <property type="entry name" value="WHD_DRP"/>
</dbReference>
<name>A0A0E0LI84_ORYPU</name>
<dbReference type="FunFam" id="1.10.10.10:FF:000322">
    <property type="entry name" value="Probable disease resistance protein At1g63360"/>
    <property type="match status" value="1"/>
</dbReference>
<dbReference type="Pfam" id="PF23559">
    <property type="entry name" value="WHD_DRP"/>
    <property type="match status" value="1"/>
</dbReference>
<dbReference type="eggNOG" id="KOG4658">
    <property type="taxonomic scope" value="Eukaryota"/>
</dbReference>
<evidence type="ECO:0000256" key="3">
    <source>
        <dbReference type="ARBA" id="ARBA00022737"/>
    </source>
</evidence>
<keyword evidence="4" id="KW-0547">Nucleotide-binding</keyword>
<reference evidence="11" key="2">
    <citation type="submission" date="2018-05" db="EMBL/GenBank/DDBJ databases">
        <title>OpunRS2 (Oryza punctata Reference Sequence Version 2).</title>
        <authorList>
            <person name="Zhang J."/>
            <person name="Kudrna D."/>
            <person name="Lee S."/>
            <person name="Talag J."/>
            <person name="Welchert J."/>
            <person name="Wing R.A."/>
        </authorList>
    </citation>
    <scope>NUCLEOTIDE SEQUENCE [LARGE SCALE GENOMIC DNA]</scope>
</reference>
<keyword evidence="5" id="KW-0611">Plant defense</keyword>
<dbReference type="InterPro" id="IPR038005">
    <property type="entry name" value="RX-like_CC"/>
</dbReference>
<dbReference type="HOGENOM" id="CLU_000837_25_0_1"/>
<dbReference type="InterPro" id="IPR002182">
    <property type="entry name" value="NB-ARC"/>
</dbReference>
<dbReference type="Pfam" id="PF18052">
    <property type="entry name" value="Rx_N"/>
    <property type="match status" value="1"/>
</dbReference>
<dbReference type="Gene3D" id="1.10.10.10">
    <property type="entry name" value="Winged helix-like DNA-binding domain superfamily/Winged helix DNA-binding domain"/>
    <property type="match status" value="1"/>
</dbReference>
<proteinExistence type="inferred from homology"/>
<dbReference type="Gene3D" id="3.80.10.10">
    <property type="entry name" value="Ribonuclease Inhibitor"/>
    <property type="match status" value="1"/>
</dbReference>
<dbReference type="SUPFAM" id="SSF52540">
    <property type="entry name" value="P-loop containing nucleoside triphosphate hydrolases"/>
    <property type="match status" value="1"/>
</dbReference>
<feature type="domain" description="Disease resistance R13L4/SHOC-2-like LRR" evidence="10">
    <location>
        <begin position="562"/>
        <end position="900"/>
    </location>
</feature>